<evidence type="ECO:0000256" key="2">
    <source>
        <dbReference type="ARBA" id="ARBA00022448"/>
    </source>
</evidence>
<evidence type="ECO:0000256" key="6">
    <source>
        <dbReference type="ARBA" id="ARBA00023136"/>
    </source>
</evidence>
<evidence type="ECO:0000313" key="10">
    <source>
        <dbReference type="Proteomes" id="UP000294697"/>
    </source>
</evidence>
<feature type="transmembrane region" description="Helical" evidence="7">
    <location>
        <begin position="78"/>
        <end position="99"/>
    </location>
</feature>
<keyword evidence="5 7" id="KW-1133">Transmembrane helix</keyword>
<dbReference type="OrthoDB" id="42677at2"/>
<evidence type="ECO:0000256" key="5">
    <source>
        <dbReference type="ARBA" id="ARBA00022989"/>
    </source>
</evidence>
<dbReference type="RefSeq" id="WP_111570637.1">
    <property type="nucleotide sequence ID" value="NZ_QLME01000001.1"/>
</dbReference>
<dbReference type="SUPFAM" id="SSF161098">
    <property type="entry name" value="MetI-like"/>
    <property type="match status" value="1"/>
</dbReference>
<dbReference type="PANTHER" id="PTHR43744:SF8">
    <property type="entry name" value="SN-GLYCEROL-3-PHOSPHATE TRANSPORT SYSTEM PERMEASE PROTEIN UGPE"/>
    <property type="match status" value="1"/>
</dbReference>
<dbReference type="AlphaFoldDB" id="A0A4R7Z994"/>
<evidence type="ECO:0000256" key="3">
    <source>
        <dbReference type="ARBA" id="ARBA00022475"/>
    </source>
</evidence>
<dbReference type="PROSITE" id="PS50928">
    <property type="entry name" value="ABC_TM1"/>
    <property type="match status" value="1"/>
</dbReference>
<dbReference type="PANTHER" id="PTHR43744">
    <property type="entry name" value="ABC TRANSPORTER PERMEASE PROTEIN MG189-RELATED-RELATED"/>
    <property type="match status" value="1"/>
</dbReference>
<comment type="similarity">
    <text evidence="7">Belongs to the binding-protein-dependent transport system permease family.</text>
</comment>
<dbReference type="CDD" id="cd06261">
    <property type="entry name" value="TM_PBP2"/>
    <property type="match status" value="1"/>
</dbReference>
<evidence type="ECO:0000256" key="4">
    <source>
        <dbReference type="ARBA" id="ARBA00022692"/>
    </source>
</evidence>
<keyword evidence="4 7" id="KW-0812">Transmembrane</keyword>
<dbReference type="Gene3D" id="1.10.3720.10">
    <property type="entry name" value="MetI-like"/>
    <property type="match status" value="1"/>
</dbReference>
<feature type="transmembrane region" description="Helical" evidence="7">
    <location>
        <begin position="244"/>
        <end position="264"/>
    </location>
</feature>
<evidence type="ECO:0000256" key="1">
    <source>
        <dbReference type="ARBA" id="ARBA00004651"/>
    </source>
</evidence>
<dbReference type="InterPro" id="IPR000515">
    <property type="entry name" value="MetI-like"/>
</dbReference>
<comment type="caution">
    <text evidence="9">The sequence shown here is derived from an EMBL/GenBank/DDBJ whole genome shotgun (WGS) entry which is preliminary data.</text>
</comment>
<dbReference type="EMBL" id="SODA01000005">
    <property type="protein sequence ID" value="TDW06389.1"/>
    <property type="molecule type" value="Genomic_DNA"/>
</dbReference>
<dbReference type="Proteomes" id="UP000294697">
    <property type="component" value="Unassembled WGS sequence"/>
</dbReference>
<dbReference type="Pfam" id="PF00528">
    <property type="entry name" value="BPD_transp_1"/>
    <property type="match status" value="1"/>
</dbReference>
<feature type="transmembrane region" description="Helical" evidence="7">
    <location>
        <begin position="14"/>
        <end position="36"/>
    </location>
</feature>
<name>A0A4R7Z994_9FIRM</name>
<evidence type="ECO:0000256" key="7">
    <source>
        <dbReference type="RuleBase" id="RU363032"/>
    </source>
</evidence>
<dbReference type="GO" id="GO:0055085">
    <property type="term" value="P:transmembrane transport"/>
    <property type="evidence" value="ECO:0007669"/>
    <property type="project" value="InterPro"/>
</dbReference>
<keyword evidence="2 7" id="KW-0813">Transport</keyword>
<sequence length="280" mass="31203">MSNKIKKLDKLKKYATYAILIFFALINIYPIFWMVMNSFKTENQISINSFSLPKSLMLSNYTRAWNAVSLGRSFMNSFIVAGIAVLITVSIGSLAAYFISRFEFPGKKLIYSFFIFGLLVPIHGTLVPIFILMRNIGLVNTRASLILPYVAFNLPLTIFILSSFMKSLPKAVEEAAIVDGAGYLRIFWSIILPMTRPALATVGILNFVYNWNEFSFALVLINDNKLMTLPLSLSLFSGQFSTDYGMQMAGLSMALVPIIAIYLLMEDQLVKGMSAGAVKG</sequence>
<feature type="domain" description="ABC transmembrane type-1" evidence="8">
    <location>
        <begin position="74"/>
        <end position="265"/>
    </location>
</feature>
<feature type="transmembrane region" description="Helical" evidence="7">
    <location>
        <begin position="111"/>
        <end position="133"/>
    </location>
</feature>
<dbReference type="InterPro" id="IPR035906">
    <property type="entry name" value="MetI-like_sf"/>
</dbReference>
<comment type="subcellular location">
    <subcellularLocation>
        <location evidence="1 7">Cell membrane</location>
        <topology evidence="1 7">Multi-pass membrane protein</topology>
    </subcellularLocation>
</comment>
<gene>
    <name evidence="9" type="ORF">C8C77_10525</name>
</gene>
<keyword evidence="6 7" id="KW-0472">Membrane</keyword>
<protein>
    <submittedName>
        <fullName evidence="9">Carbohydrate ABC transporter membrane protein 2 (CUT1 family)</fullName>
    </submittedName>
</protein>
<keyword evidence="3" id="KW-1003">Cell membrane</keyword>
<accession>A0A4R7Z994</accession>
<feature type="transmembrane region" description="Helical" evidence="7">
    <location>
        <begin position="145"/>
        <end position="165"/>
    </location>
</feature>
<evidence type="ECO:0000313" key="9">
    <source>
        <dbReference type="EMBL" id="TDW06389.1"/>
    </source>
</evidence>
<organism evidence="9 10">
    <name type="scientific">Halanaerobium saccharolyticum</name>
    <dbReference type="NCBI Taxonomy" id="43595"/>
    <lineage>
        <taxon>Bacteria</taxon>
        <taxon>Bacillati</taxon>
        <taxon>Bacillota</taxon>
        <taxon>Clostridia</taxon>
        <taxon>Halanaerobiales</taxon>
        <taxon>Halanaerobiaceae</taxon>
        <taxon>Halanaerobium</taxon>
    </lineage>
</organism>
<reference evidence="9 10" key="1">
    <citation type="submission" date="2019-03" db="EMBL/GenBank/DDBJ databases">
        <title>Subsurface microbial communities from deep shales in Ohio and West Virginia, USA.</title>
        <authorList>
            <person name="Wrighton K."/>
        </authorList>
    </citation>
    <scope>NUCLEOTIDE SEQUENCE [LARGE SCALE GENOMIC DNA]</scope>
    <source>
        <strain evidence="9 10">MSL9.2</strain>
    </source>
</reference>
<evidence type="ECO:0000259" key="8">
    <source>
        <dbReference type="PROSITE" id="PS50928"/>
    </source>
</evidence>
<proteinExistence type="inferred from homology"/>
<dbReference type="GO" id="GO:0005886">
    <property type="term" value="C:plasma membrane"/>
    <property type="evidence" value="ECO:0007669"/>
    <property type="project" value="UniProtKB-SubCell"/>
</dbReference>